<dbReference type="AlphaFoldDB" id="A0A077NI59"/>
<protein>
    <submittedName>
        <fullName evidence="1">Uncharacterized protein</fullName>
    </submittedName>
</protein>
<reference evidence="1" key="1">
    <citation type="submission" date="2013-07" db="EMBL/GenBank/DDBJ databases">
        <title>Sub-species coevolution in mutualistic symbiosis.</title>
        <authorList>
            <person name="Murfin K."/>
            <person name="Klassen J."/>
            <person name="Lee M."/>
            <person name="Forst S."/>
            <person name="Stock P."/>
            <person name="Goodrich-Blair H."/>
        </authorList>
    </citation>
    <scope>NUCLEOTIDE SEQUENCE [LARGE SCALE GENOMIC DNA]</scope>
    <source>
        <strain evidence="1">Puntauvense</strain>
    </source>
</reference>
<dbReference type="Proteomes" id="UP000028511">
    <property type="component" value="Unassembled WGS sequence"/>
</dbReference>
<evidence type="ECO:0000313" key="1">
    <source>
        <dbReference type="EMBL" id="CDG98424.1"/>
    </source>
</evidence>
<dbReference type="EMBL" id="CBSW010000226">
    <property type="protein sequence ID" value="CDG98424.1"/>
    <property type="molecule type" value="Genomic_DNA"/>
</dbReference>
<dbReference type="HOGENOM" id="CLU_3105427_0_0_6"/>
<sequence>MERIFNRERSQFRPVTRNNMRKVNHILLLAYGIFRIYQSGTFSRKEKKSDK</sequence>
<comment type="caution">
    <text evidence="1">The sequence shown here is derived from an EMBL/GenBank/DDBJ whole genome shotgun (WGS) entry which is preliminary data.</text>
</comment>
<accession>A0A077NI59</accession>
<proteinExistence type="predicted"/>
<name>A0A077NI59_XENBV</name>
<gene>
    <name evidence="1" type="ORF">XBP1_3010073</name>
</gene>
<organism evidence="1 2">
    <name type="scientific">Xenorhabdus bovienii str. puntauvense</name>
    <dbReference type="NCBI Taxonomy" id="1398201"/>
    <lineage>
        <taxon>Bacteria</taxon>
        <taxon>Pseudomonadati</taxon>
        <taxon>Pseudomonadota</taxon>
        <taxon>Gammaproteobacteria</taxon>
        <taxon>Enterobacterales</taxon>
        <taxon>Morganellaceae</taxon>
        <taxon>Xenorhabdus</taxon>
    </lineage>
</organism>
<evidence type="ECO:0000313" key="2">
    <source>
        <dbReference type="Proteomes" id="UP000028511"/>
    </source>
</evidence>